<dbReference type="Gene3D" id="3.30.200.20">
    <property type="entry name" value="Phosphorylase Kinase, domain 1"/>
    <property type="match status" value="1"/>
</dbReference>
<feature type="compositionally biased region" description="Polar residues" evidence="8">
    <location>
        <begin position="350"/>
        <end position="360"/>
    </location>
</feature>
<keyword evidence="9" id="KW-0472">Membrane</keyword>
<dbReference type="GO" id="GO:0045944">
    <property type="term" value="P:positive regulation of transcription by RNA polymerase II"/>
    <property type="evidence" value="ECO:0007669"/>
    <property type="project" value="TreeGrafter"/>
</dbReference>
<feature type="region of interest" description="Disordered" evidence="8">
    <location>
        <begin position="325"/>
        <end position="415"/>
    </location>
</feature>
<reference evidence="11" key="1">
    <citation type="submission" date="2025-08" db="UniProtKB">
        <authorList>
            <consortium name="Ensembl"/>
        </authorList>
    </citation>
    <scope>IDENTIFICATION</scope>
</reference>
<sequence>MKQTGLNVVLVLDITVFCVCKVVWLLTFFSLIAELYEGDILHGQTATYTVLRFLGEGSFGIVVECLKMDTNERVAVKMLKNPAAIREDMCNRVFLLQVKMLEIIGQLDSERCNVVQFKECFQYMGLMCLVFEMLNISLCDLLKEHGPVPTLSELRPIAQQLLVAFHALKDIDVIHADLKPDNVMLTYQPYRVKLIDFGLALTTSEVEQGVIMQPAAFRAPEVTLGCVYDFPIDMWGLGCTLVHLLVGTNLFPCCGYQSIKMMVDLLGMPPEDMLNNGKHTKFYFTKEEDGQPNPRWRLLTPDEYSRVNLVSARAVEPFPQADGLHAAESVTSSEEHASHGAGHEVRPDSTDQPPSIQMPSQAEEVEEGGEIRSSEGERPQTQLQNRTHDKAERTDQDSGHVSCLVETSDSPDLSPVIPLVSQTNEDYVASTCDPLDIQQNVDEETTHLDVSGK</sequence>
<comment type="similarity">
    <text evidence="7">Belongs to the protein kinase superfamily.</text>
</comment>
<dbReference type="Proteomes" id="UP000694523">
    <property type="component" value="Unplaced"/>
</dbReference>
<dbReference type="GO" id="GO:0005524">
    <property type="term" value="F:ATP binding"/>
    <property type="evidence" value="ECO:0007669"/>
    <property type="project" value="UniProtKB-UniRule"/>
</dbReference>
<evidence type="ECO:0000313" key="11">
    <source>
        <dbReference type="Ensembl" id="ENSNMLP00000016843.1"/>
    </source>
</evidence>
<feature type="compositionally biased region" description="Basic and acidic residues" evidence="8">
    <location>
        <begin position="386"/>
        <end position="398"/>
    </location>
</feature>
<dbReference type="SUPFAM" id="SSF56112">
    <property type="entry name" value="Protein kinase-like (PK-like)"/>
    <property type="match status" value="1"/>
</dbReference>
<dbReference type="GO" id="GO:0007224">
    <property type="term" value="P:smoothened signaling pathway"/>
    <property type="evidence" value="ECO:0007669"/>
    <property type="project" value="TreeGrafter"/>
</dbReference>
<keyword evidence="4" id="KW-0418">Kinase</keyword>
<dbReference type="Ensembl" id="ENSNMLT00000018954.1">
    <property type="protein sequence ID" value="ENSNMLP00000016843.1"/>
    <property type="gene ID" value="ENSNMLG00000011161.1"/>
</dbReference>
<dbReference type="GO" id="GO:0004674">
    <property type="term" value="F:protein serine/threonine kinase activity"/>
    <property type="evidence" value="ECO:0007669"/>
    <property type="project" value="UniProtKB-KW"/>
</dbReference>
<accession>A0A8C6T7U3</accession>
<evidence type="ECO:0000256" key="1">
    <source>
        <dbReference type="ARBA" id="ARBA00022527"/>
    </source>
</evidence>
<keyword evidence="12" id="KW-1185">Reference proteome</keyword>
<dbReference type="PROSITE" id="PS00108">
    <property type="entry name" value="PROTEIN_KINASE_ST"/>
    <property type="match status" value="1"/>
</dbReference>
<dbReference type="AlphaFoldDB" id="A0A8C6T7U3"/>
<dbReference type="PANTHER" id="PTHR24058">
    <property type="entry name" value="DUAL SPECIFICITY PROTEIN KINASE"/>
    <property type="match status" value="1"/>
</dbReference>
<evidence type="ECO:0000256" key="4">
    <source>
        <dbReference type="ARBA" id="ARBA00022777"/>
    </source>
</evidence>
<evidence type="ECO:0000256" key="2">
    <source>
        <dbReference type="ARBA" id="ARBA00022679"/>
    </source>
</evidence>
<dbReference type="InterPro" id="IPR000719">
    <property type="entry name" value="Prot_kinase_dom"/>
</dbReference>
<dbReference type="GO" id="GO:0005737">
    <property type="term" value="C:cytoplasm"/>
    <property type="evidence" value="ECO:0007669"/>
    <property type="project" value="TreeGrafter"/>
</dbReference>
<organism evidence="11 12">
    <name type="scientific">Neogobius melanostomus</name>
    <name type="common">round goby</name>
    <dbReference type="NCBI Taxonomy" id="47308"/>
    <lineage>
        <taxon>Eukaryota</taxon>
        <taxon>Metazoa</taxon>
        <taxon>Chordata</taxon>
        <taxon>Craniata</taxon>
        <taxon>Vertebrata</taxon>
        <taxon>Euteleostomi</taxon>
        <taxon>Actinopterygii</taxon>
        <taxon>Neopterygii</taxon>
        <taxon>Teleostei</taxon>
        <taxon>Neoteleostei</taxon>
        <taxon>Acanthomorphata</taxon>
        <taxon>Gobiaria</taxon>
        <taxon>Gobiiformes</taxon>
        <taxon>Gobioidei</taxon>
        <taxon>Gobiidae</taxon>
        <taxon>Benthophilinae</taxon>
        <taxon>Neogobiini</taxon>
        <taxon>Neogobius</taxon>
    </lineage>
</organism>
<dbReference type="PANTHER" id="PTHR24058:SF53">
    <property type="entry name" value="HOMEODOMAIN-INTERACTING PROTEIN KINASE 2"/>
    <property type="match status" value="1"/>
</dbReference>
<keyword evidence="3 6" id="KW-0547">Nucleotide-binding</keyword>
<evidence type="ECO:0000256" key="8">
    <source>
        <dbReference type="SAM" id="MobiDB-lite"/>
    </source>
</evidence>
<dbReference type="Pfam" id="PF00069">
    <property type="entry name" value="Pkinase"/>
    <property type="match status" value="1"/>
</dbReference>
<dbReference type="SMART" id="SM00220">
    <property type="entry name" value="S_TKc"/>
    <property type="match status" value="1"/>
</dbReference>
<name>A0A8C6T7U3_9GOBI</name>
<feature type="domain" description="Protein kinase" evidence="10">
    <location>
        <begin position="48"/>
        <end position="319"/>
    </location>
</feature>
<dbReference type="GO" id="GO:0004713">
    <property type="term" value="F:protein tyrosine kinase activity"/>
    <property type="evidence" value="ECO:0007669"/>
    <property type="project" value="TreeGrafter"/>
</dbReference>
<feature type="transmembrane region" description="Helical" evidence="9">
    <location>
        <begin position="7"/>
        <end position="32"/>
    </location>
</feature>
<evidence type="ECO:0000256" key="9">
    <source>
        <dbReference type="SAM" id="Phobius"/>
    </source>
</evidence>
<dbReference type="InterPro" id="IPR017441">
    <property type="entry name" value="Protein_kinase_ATP_BS"/>
</dbReference>
<evidence type="ECO:0000256" key="5">
    <source>
        <dbReference type="ARBA" id="ARBA00022840"/>
    </source>
</evidence>
<feature type="compositionally biased region" description="Basic and acidic residues" evidence="8">
    <location>
        <begin position="369"/>
        <end position="378"/>
    </location>
</feature>
<keyword evidence="9" id="KW-0812">Transmembrane</keyword>
<evidence type="ECO:0000256" key="7">
    <source>
        <dbReference type="RuleBase" id="RU000304"/>
    </source>
</evidence>
<dbReference type="GO" id="GO:0046332">
    <property type="term" value="F:SMAD binding"/>
    <property type="evidence" value="ECO:0007669"/>
    <property type="project" value="TreeGrafter"/>
</dbReference>
<dbReference type="GO" id="GO:0016605">
    <property type="term" value="C:PML body"/>
    <property type="evidence" value="ECO:0007669"/>
    <property type="project" value="TreeGrafter"/>
</dbReference>
<keyword evidence="1 7" id="KW-0723">Serine/threonine-protein kinase</keyword>
<dbReference type="PROSITE" id="PS50011">
    <property type="entry name" value="PROTEIN_KINASE_DOM"/>
    <property type="match status" value="1"/>
</dbReference>
<evidence type="ECO:0000256" key="3">
    <source>
        <dbReference type="ARBA" id="ARBA00022741"/>
    </source>
</evidence>
<dbReference type="GO" id="GO:0003714">
    <property type="term" value="F:transcription corepressor activity"/>
    <property type="evidence" value="ECO:0007669"/>
    <property type="project" value="TreeGrafter"/>
</dbReference>
<dbReference type="InterPro" id="IPR008271">
    <property type="entry name" value="Ser/Thr_kinase_AS"/>
</dbReference>
<dbReference type="InterPro" id="IPR050494">
    <property type="entry name" value="Ser_Thr_dual-spec_kinase"/>
</dbReference>
<dbReference type="GO" id="GO:0003713">
    <property type="term" value="F:transcription coactivator activity"/>
    <property type="evidence" value="ECO:0007669"/>
    <property type="project" value="TreeGrafter"/>
</dbReference>
<proteinExistence type="inferred from homology"/>
<evidence type="ECO:0000259" key="10">
    <source>
        <dbReference type="PROSITE" id="PS50011"/>
    </source>
</evidence>
<dbReference type="InterPro" id="IPR011009">
    <property type="entry name" value="Kinase-like_dom_sf"/>
</dbReference>
<keyword evidence="5 6" id="KW-0067">ATP-binding</keyword>
<protein>
    <recommendedName>
        <fullName evidence="10">Protein kinase domain-containing protein</fullName>
    </recommendedName>
</protein>
<dbReference type="GO" id="GO:0042771">
    <property type="term" value="P:intrinsic apoptotic signaling pathway in response to DNA damage by p53 class mediator"/>
    <property type="evidence" value="ECO:0007669"/>
    <property type="project" value="TreeGrafter"/>
</dbReference>
<keyword evidence="9" id="KW-1133">Transmembrane helix</keyword>
<keyword evidence="2" id="KW-0808">Transferase</keyword>
<evidence type="ECO:0000256" key="6">
    <source>
        <dbReference type="PROSITE-ProRule" id="PRU10141"/>
    </source>
</evidence>
<reference evidence="11" key="2">
    <citation type="submission" date="2025-09" db="UniProtKB">
        <authorList>
            <consortium name="Ensembl"/>
        </authorList>
    </citation>
    <scope>IDENTIFICATION</scope>
</reference>
<feature type="compositionally biased region" description="Basic and acidic residues" evidence="8">
    <location>
        <begin position="333"/>
        <end position="349"/>
    </location>
</feature>
<dbReference type="Gene3D" id="1.10.510.10">
    <property type="entry name" value="Transferase(Phosphotransferase) domain 1"/>
    <property type="match status" value="1"/>
</dbReference>
<feature type="binding site" evidence="6">
    <location>
        <position position="77"/>
    </location>
    <ligand>
        <name>ATP</name>
        <dbReference type="ChEBI" id="CHEBI:30616"/>
    </ligand>
</feature>
<evidence type="ECO:0000313" key="12">
    <source>
        <dbReference type="Proteomes" id="UP000694523"/>
    </source>
</evidence>
<dbReference type="PROSITE" id="PS00107">
    <property type="entry name" value="PROTEIN_KINASE_ATP"/>
    <property type="match status" value="1"/>
</dbReference>